<dbReference type="InterPro" id="IPR054440">
    <property type="entry name" value="Gp32-like"/>
</dbReference>
<organism evidence="1 2">
    <name type="scientific">Acetobacter pasteurianus subsp. pasteurianus</name>
    <dbReference type="NCBI Taxonomy" id="481145"/>
    <lineage>
        <taxon>Bacteria</taxon>
        <taxon>Pseudomonadati</taxon>
        <taxon>Pseudomonadota</taxon>
        <taxon>Alphaproteobacteria</taxon>
        <taxon>Acetobacterales</taxon>
        <taxon>Acetobacteraceae</taxon>
        <taxon>Acetobacter</taxon>
    </lineage>
</organism>
<dbReference type="RefSeq" id="WP_087651819.1">
    <property type="nucleotide sequence ID" value="NZ_CP021509.1"/>
</dbReference>
<evidence type="ECO:0000313" key="1">
    <source>
        <dbReference type="EMBL" id="ARW48147.1"/>
    </source>
</evidence>
<protein>
    <submittedName>
        <fullName evidence="1">Uncharacterized protein</fullName>
    </submittedName>
</protein>
<evidence type="ECO:0000313" key="2">
    <source>
        <dbReference type="Proteomes" id="UP000196205"/>
    </source>
</evidence>
<reference evidence="1 2" key="1">
    <citation type="submission" date="2017-05" db="EMBL/GenBank/DDBJ databases">
        <title>Genome sequence of Acetobacter pasteurianus subsp. pasteurianus strain SRCM101342.</title>
        <authorList>
            <person name="Cho S.H."/>
        </authorList>
    </citation>
    <scope>NUCLEOTIDE SEQUENCE [LARGE SCALE GENOMIC DNA]</scope>
    <source>
        <strain evidence="1 2">SRCM101342</strain>
    </source>
</reference>
<dbReference type="EMBL" id="CP021509">
    <property type="protein sequence ID" value="ARW48147.1"/>
    <property type="molecule type" value="Genomic_DNA"/>
</dbReference>
<sequence length="164" mass="17361">MTNRSITSANSRLSIILQSNGVATDLAVTDTVLSAFADIVGVPLVLEGWAADQAFSTAAVTSAEVVQGVDGQKHAGWVPSLVTLSGNVMPDTDTAANLGRIFQAQRMMRETFIVTGTLIVPALARSYSLNKGTLTQNVPIPAHNRVQAAQTFQIVFESAEEAPY</sequence>
<accession>A0A1Y0Y6P5</accession>
<name>A0A1Y0Y6P5_ACEPA</name>
<dbReference type="Pfam" id="PF22764">
    <property type="entry name" value="E217_Gp32"/>
    <property type="match status" value="1"/>
</dbReference>
<dbReference type="Proteomes" id="UP000196205">
    <property type="component" value="Chromosome"/>
</dbReference>
<gene>
    <name evidence="1" type="ORF">S1001342_01824</name>
</gene>
<dbReference type="AlphaFoldDB" id="A0A1Y0Y6P5"/>
<proteinExistence type="predicted"/>